<organism evidence="2 3">
    <name type="scientific">Olpidium bornovanus</name>
    <dbReference type="NCBI Taxonomy" id="278681"/>
    <lineage>
        <taxon>Eukaryota</taxon>
        <taxon>Fungi</taxon>
        <taxon>Fungi incertae sedis</taxon>
        <taxon>Olpidiomycota</taxon>
        <taxon>Olpidiomycotina</taxon>
        <taxon>Olpidiomycetes</taxon>
        <taxon>Olpidiales</taxon>
        <taxon>Olpidiaceae</taxon>
        <taxon>Olpidium</taxon>
    </lineage>
</organism>
<accession>A0A8H7ZUA5</accession>
<feature type="region of interest" description="Disordered" evidence="1">
    <location>
        <begin position="167"/>
        <end position="202"/>
    </location>
</feature>
<evidence type="ECO:0000313" key="3">
    <source>
        <dbReference type="Proteomes" id="UP000673691"/>
    </source>
</evidence>
<feature type="compositionally biased region" description="Low complexity" evidence="1">
    <location>
        <begin position="37"/>
        <end position="50"/>
    </location>
</feature>
<evidence type="ECO:0000256" key="1">
    <source>
        <dbReference type="SAM" id="MobiDB-lite"/>
    </source>
</evidence>
<dbReference type="EMBL" id="JAEFCI010006834">
    <property type="protein sequence ID" value="KAG5459447.1"/>
    <property type="molecule type" value="Genomic_DNA"/>
</dbReference>
<comment type="caution">
    <text evidence="2">The sequence shown here is derived from an EMBL/GenBank/DDBJ whole genome shotgun (WGS) entry which is preliminary data.</text>
</comment>
<gene>
    <name evidence="2" type="ORF">BJ554DRAFT_150</name>
</gene>
<feature type="region of interest" description="Disordered" evidence="1">
    <location>
        <begin position="1"/>
        <end position="50"/>
    </location>
</feature>
<feature type="compositionally biased region" description="Pro residues" evidence="1">
    <location>
        <begin position="422"/>
        <end position="432"/>
    </location>
</feature>
<dbReference type="AlphaFoldDB" id="A0A8H7ZUA5"/>
<keyword evidence="3" id="KW-1185">Reference proteome</keyword>
<proteinExistence type="predicted"/>
<feature type="compositionally biased region" description="Low complexity" evidence="1">
    <location>
        <begin position="377"/>
        <end position="387"/>
    </location>
</feature>
<evidence type="ECO:0000313" key="2">
    <source>
        <dbReference type="EMBL" id="KAG5459447.1"/>
    </source>
</evidence>
<dbReference type="Proteomes" id="UP000673691">
    <property type="component" value="Unassembled WGS sequence"/>
</dbReference>
<name>A0A8H7ZUA5_9FUNG</name>
<protein>
    <submittedName>
        <fullName evidence="2">Uncharacterized protein</fullName>
    </submittedName>
</protein>
<sequence>MQPWRSASQVKEKEPAKAAARRPKQRGKREPTSGNRPSAPSSVVAPPSPESASLLLARVETMLREESARRTDDRGFFHLRPILSRHSSAPSFSMRKALGMLPGDQTWAAAEDRLARARYSAMPPKWVAAERKREAEINAGVVTSAGGTHGPRLPPLFPSRIPRWRSAPGKVGFPSKERTERIGVSPFHIPPARRQKEGEPGPVKQREALLGLREGDFGELDESLGAFLLAERLCLHDHLSPDDVVRVLNDDIGRRRSTVVQSLGQVQVRPSSTFLERASPTVQASPSEDHLHRHLQSNFQLALRHYRGPREGSTGSARARRKSSAQEGRSPTPVKPNPSHGIAARERRRAVQPAEGKNQPTSNARATPDRDPRPRSCRSARPGAAGSTGERMPKSRARGHDGTSAGKSPDAGPFEKRSPQHVPAPPSTVPPPRQRRRASRADADSAAASGHVRQADAAPPLQTPDVQTASRPWHGGRADDRGALDVSIAAAEEVLEATINSLSEQLRARGIERELLSQASPTRAYQTAPQVKYLPGPRFGVCRARCSSALPLADAPPTRQRVTRRLGFACSPRDQPGGVRRVEGAASEVITIVIRKRGDCR</sequence>
<feature type="region of interest" description="Disordered" evidence="1">
    <location>
        <begin position="306"/>
        <end position="480"/>
    </location>
</feature>
<reference evidence="2 3" key="1">
    <citation type="journal article" name="Sci. Rep.">
        <title>Genome-scale phylogenetic analyses confirm Olpidium as the closest living zoosporic fungus to the non-flagellated, terrestrial fungi.</title>
        <authorList>
            <person name="Chang Y."/>
            <person name="Rochon D."/>
            <person name="Sekimoto S."/>
            <person name="Wang Y."/>
            <person name="Chovatia M."/>
            <person name="Sandor L."/>
            <person name="Salamov A."/>
            <person name="Grigoriev I.V."/>
            <person name="Stajich J.E."/>
            <person name="Spatafora J.W."/>
        </authorList>
    </citation>
    <scope>NUCLEOTIDE SEQUENCE [LARGE SCALE GENOMIC DNA]</scope>
    <source>
        <strain evidence="2">S191</strain>
    </source>
</reference>